<dbReference type="EMBL" id="SZNQ01000001">
    <property type="protein sequence ID" value="TKT01605.1"/>
    <property type="molecule type" value="Genomic_DNA"/>
</dbReference>
<accession>A0A4U5WHY6</accession>
<evidence type="ECO:0000313" key="1">
    <source>
        <dbReference type="EMBL" id="TKT01605.1"/>
    </source>
</evidence>
<dbReference type="InterPro" id="IPR027417">
    <property type="entry name" value="P-loop_NTPase"/>
</dbReference>
<dbReference type="OrthoDB" id="5379188at2"/>
<dbReference type="Proteomes" id="UP000305929">
    <property type="component" value="Unassembled WGS sequence"/>
</dbReference>
<dbReference type="SUPFAM" id="SSF52540">
    <property type="entry name" value="P-loop containing nucleoside triphosphate hydrolases"/>
    <property type="match status" value="1"/>
</dbReference>
<dbReference type="Gene3D" id="3.40.50.300">
    <property type="entry name" value="P-loop containing nucleotide triphosphate hydrolases"/>
    <property type="match status" value="1"/>
</dbReference>
<proteinExistence type="predicted"/>
<protein>
    <recommendedName>
        <fullName evidence="3">NACHT domain-containing protein</fullName>
    </recommendedName>
</protein>
<sequence length="1295" mass="145357">MDFDLYHLGPREFENLVQSIAVAELGPRVSVFGAGPDGGREATFDGVTDSRLGWDGYGILQVKHKETPAAPADEATWLIAEIRKEFRKWRESTKRDPKPKFVIFASNVSLSAVPGSGGFDRVHEVMQEECRRLAVEDWIVWHSENLHRFLEIHDGIRRSYAAWILPGDILSQIYDDQQSRKKEVVGAIKSFLSREILRERYANLDQAGSADDRTIPLADVFVDLPISLTEDYRYDGEAKCLETLIASCDAIHRPDESQRDTSGSRGNRFVLVGGPGQGKSTVSQLFCQLYRALLVANTDLFSRNPELRSAVNKIMALAERESLSPHARRWPFKIPLTNLADGLAKGKFSSILEYVAHRVSAVSAIDVTASDIKEWLADFPWLLILDGLDEVPGSSNRDDVLQCINDFLLDADEVNADLVVVATTRPQGYADEFSPKHYRHYSLLSLDTDNALTYGHKLAQARYGAAADDKVQRLMGRLEQAAAEDSTARLMTTPLQVTIMAVLLDRMGKAPKDRYTLFADYYRVIYERELEKEGPASNLLRDRRTDINAIHADIGLLLQTKSERSGDTASRLTLEELNVIISDRLQGEGFKGDALHNLTAAISRAATDRLVFLVPSRINEVSFEIRSLQEFWAADAIMNCREAEIQRRLRAMSVSAHWRNVLLFALGNIFENRKPLRDVVISLVAELNAASTQYGTLQRRILTGSRLAVEVLRDGMVRAPRYEAILLEQALEVLHLPLSSHVSLLAASISPDCIPIVHDFLQSELADGRSPGESILVFLGVRASLGDEWSAQALRDIYAGSSAEDRAGYVSVASHAENAALVAWSSQSMTDARNTIAVARAVRMIASTHTRALRSGRPLRTLPSASGPFTLPDWCQTVVQSFTGASRSTTVRRVRFGKRTVEIRTTDCHWPGSHMQEAISLGFPREHWLTKIYRFSQQPSKETLANVVRADTPALDDFQIWSNRFPWIILYALRLREKHEHNAAQMIEAGHMGDTADWLALEDSWRGADLRAMMPSDFESWRINRDAFFPFSASHFVSNDHEVWGSPDVLALVEAVEDLKDEQARERLVSVLFNLLPRHSARSRKAAFSKPVMERVVHCLPNVSHTLLAWLDGIEIDESWSDFLNRHGMRVRPGYLWSPRVPEFVISDWTSDFSKVGLGRIAMSSAGWTAAHRRNALRIKAEWERISSDPSVDRVRAFLVALGVVATDPPHERDDRDVLLDTLTEAVRAGELSLHHVLGLVKAGHEASDYAFLVDLFDRTKASLPSHEIRYSYEFLVSYQASEWTEISFDSMRPC</sequence>
<gene>
    <name evidence="1" type="ORF">E4U91_16875</name>
</gene>
<evidence type="ECO:0000313" key="2">
    <source>
        <dbReference type="Proteomes" id="UP000305929"/>
    </source>
</evidence>
<comment type="caution">
    <text evidence="1">The sequence shown here is derived from an EMBL/GenBank/DDBJ whole genome shotgun (WGS) entry which is preliminary data.</text>
</comment>
<organism evidence="1 2">
    <name type="scientific">Streptomyces lasalocidi</name>
    <name type="common">Streptomyces lasaliensis</name>
    <dbReference type="NCBI Taxonomy" id="324833"/>
    <lineage>
        <taxon>Bacteria</taxon>
        <taxon>Bacillati</taxon>
        <taxon>Actinomycetota</taxon>
        <taxon>Actinomycetes</taxon>
        <taxon>Kitasatosporales</taxon>
        <taxon>Streptomycetaceae</taxon>
        <taxon>Streptomyces</taxon>
    </lineage>
</organism>
<reference evidence="1 2" key="1">
    <citation type="submission" date="2019-04" db="EMBL/GenBank/DDBJ databases">
        <title>Streptomyces lasaliensis sp. nov., an Actinomycete isolated from soil which produces the polyether antibiotic lasalocid.</title>
        <authorList>
            <person name="Erwin G."/>
            <person name="Haber C."/>
        </authorList>
    </citation>
    <scope>NUCLEOTIDE SEQUENCE [LARGE SCALE GENOMIC DNA]</scope>
    <source>
        <strain evidence="1 2">X-537</strain>
    </source>
</reference>
<name>A0A4U5WHY6_STRLS</name>
<evidence type="ECO:0008006" key="3">
    <source>
        <dbReference type="Google" id="ProtNLM"/>
    </source>
</evidence>
<dbReference type="RefSeq" id="WP_137307621.1">
    <property type="nucleotide sequence ID" value="NZ_SZNQ01000001.1"/>
</dbReference>
<keyword evidence="2" id="KW-1185">Reference proteome</keyword>